<gene>
    <name evidence="3" type="ORF">PR048_013766</name>
</gene>
<accession>A0ABQ9HT33</accession>
<comment type="caution">
    <text evidence="3">The sequence shown here is derived from an EMBL/GenBank/DDBJ whole genome shotgun (WGS) entry which is preliminary data.</text>
</comment>
<evidence type="ECO:0000256" key="2">
    <source>
        <dbReference type="SAM" id="Phobius"/>
    </source>
</evidence>
<keyword evidence="2" id="KW-0812">Transmembrane</keyword>
<evidence type="ECO:0000313" key="4">
    <source>
        <dbReference type="Proteomes" id="UP001159363"/>
    </source>
</evidence>
<evidence type="ECO:0000313" key="3">
    <source>
        <dbReference type="EMBL" id="KAJ8887550.1"/>
    </source>
</evidence>
<keyword evidence="2" id="KW-0472">Membrane</keyword>
<feature type="transmembrane region" description="Helical" evidence="2">
    <location>
        <begin position="407"/>
        <end position="428"/>
    </location>
</feature>
<organism evidence="3 4">
    <name type="scientific">Dryococelus australis</name>
    <dbReference type="NCBI Taxonomy" id="614101"/>
    <lineage>
        <taxon>Eukaryota</taxon>
        <taxon>Metazoa</taxon>
        <taxon>Ecdysozoa</taxon>
        <taxon>Arthropoda</taxon>
        <taxon>Hexapoda</taxon>
        <taxon>Insecta</taxon>
        <taxon>Pterygota</taxon>
        <taxon>Neoptera</taxon>
        <taxon>Polyneoptera</taxon>
        <taxon>Phasmatodea</taxon>
        <taxon>Verophasmatodea</taxon>
        <taxon>Anareolatae</taxon>
        <taxon>Phasmatidae</taxon>
        <taxon>Eurycanthinae</taxon>
        <taxon>Dryococelus</taxon>
    </lineage>
</organism>
<feature type="region of interest" description="Disordered" evidence="1">
    <location>
        <begin position="462"/>
        <end position="497"/>
    </location>
</feature>
<feature type="compositionally biased region" description="Basic and acidic residues" evidence="1">
    <location>
        <begin position="469"/>
        <end position="484"/>
    </location>
</feature>
<feature type="compositionally biased region" description="Acidic residues" evidence="1">
    <location>
        <begin position="342"/>
        <end position="353"/>
    </location>
</feature>
<dbReference type="EMBL" id="JARBHB010000004">
    <property type="protein sequence ID" value="KAJ8887550.1"/>
    <property type="molecule type" value="Genomic_DNA"/>
</dbReference>
<name>A0ABQ9HT33_9NEOP</name>
<feature type="compositionally biased region" description="Basic and acidic residues" evidence="1">
    <location>
        <begin position="331"/>
        <end position="341"/>
    </location>
</feature>
<reference evidence="3 4" key="1">
    <citation type="submission" date="2023-02" db="EMBL/GenBank/DDBJ databases">
        <title>LHISI_Scaffold_Assembly.</title>
        <authorList>
            <person name="Stuart O.P."/>
            <person name="Cleave R."/>
            <person name="Magrath M.J.L."/>
            <person name="Mikheyev A.S."/>
        </authorList>
    </citation>
    <scope>NUCLEOTIDE SEQUENCE [LARGE SCALE GENOMIC DNA]</scope>
    <source>
        <strain evidence="3">Daus_M_001</strain>
        <tissue evidence="3">Leg muscle</tissue>
    </source>
</reference>
<feature type="region of interest" description="Disordered" evidence="1">
    <location>
        <begin position="792"/>
        <end position="819"/>
    </location>
</feature>
<sequence length="887" mass="98205">MGNLALHDGQPCLIDSQDSICGKCKRVLQFSQSAPIPRKLIANTKACVLIATTMEPRPASSLTGFRQCRFCDRANRLLASHHGELGLIPGRVTPGFSQGGIVADDTAGRLVFSGISHFPAIAFRCCSIHASFHLHRLSRPRSGKSSSCRGRVGVVIRLRAFHIGELGSNPLRGCSQIFACGDRPGRSHWSADFLGDLPFSPALAFRCYSILTHSQDFYSPREEGLRKESAIAFVRDPIPAFAWSDFGKPLKTEIRMAGPGFEPGSSRMRVQSRLKIKGVVTDIQHGGQYGRRRTRMTEHEQLRCSAPLSHWPITFIIILLSLTLNTENDHETSTKRSKLDIEGETGGEDDHEDSIDHNDYDDSVDEGDDDFLDAMAHPSKTFAATIYTKKTENSENTGYFPKTRMNLLIVVLIVLHVVLIAVLIVVLIAVHVVLVVVCVVLIVVHVVLIVVLIDRNIAKSTDSESPLSRADECRARPSRSEDRQPPPQPQKHSSQRLRHSCWVAEYRFRLGKSATRQPRLTKPRAANKWLRAVHGLERCLKFPARCTDKALEHGPNRTHPWIAGNTTLWELEEFGGNSRRTRDSPSRKTRPRNQRRTLAGICREHSLFHYPKYSCEESSVGDKVYLFFCAPPTRTLLSKVRPQTLEKNTIRRSPPPGSGHIEAGDNSKYSQYPVASTSKVLLNLPAVLPLLFSFCLGLRRSHSNRISGLSPLSLKERALNTKQAGIAAVREWVGMAITLGHVYLPKCSVVKATLRRAMRGGGAFGQHVKGTWALEVELPSMFLRGQSDYPHSNIDSSDFRQGPSASRRGRKKSGQRSNGTYSSFALLRRHQDLHIAVTDRVATPPPSCKIPHGLGEQRSVGHPGATSCGGESAGPRVKSDAIASKFR</sequence>
<keyword evidence="2" id="KW-1133">Transmembrane helix</keyword>
<proteinExistence type="predicted"/>
<feature type="region of interest" description="Disordered" evidence="1">
    <location>
        <begin position="645"/>
        <end position="666"/>
    </location>
</feature>
<feature type="region of interest" description="Disordered" evidence="1">
    <location>
        <begin position="840"/>
        <end position="887"/>
    </location>
</feature>
<keyword evidence="4" id="KW-1185">Reference proteome</keyword>
<dbReference type="Proteomes" id="UP001159363">
    <property type="component" value="Chromosome X"/>
</dbReference>
<protein>
    <submittedName>
        <fullName evidence="3">Uncharacterized protein</fullName>
    </submittedName>
</protein>
<feature type="transmembrane region" description="Helical" evidence="2">
    <location>
        <begin position="434"/>
        <end position="453"/>
    </location>
</feature>
<feature type="region of interest" description="Disordered" evidence="1">
    <location>
        <begin position="574"/>
        <end position="595"/>
    </location>
</feature>
<evidence type="ECO:0000256" key="1">
    <source>
        <dbReference type="SAM" id="MobiDB-lite"/>
    </source>
</evidence>
<feature type="region of interest" description="Disordered" evidence="1">
    <location>
        <begin position="331"/>
        <end position="360"/>
    </location>
</feature>